<dbReference type="SMART" id="SM00987">
    <property type="entry name" value="UreE_C"/>
    <property type="match status" value="1"/>
</dbReference>
<dbReference type="InterPro" id="IPR018085">
    <property type="entry name" value="Ura-DNA_Glyclase_AS"/>
</dbReference>
<evidence type="ECO:0000256" key="8">
    <source>
        <dbReference type="ARBA" id="ARBA00023204"/>
    </source>
</evidence>
<dbReference type="PANTHER" id="PTHR11264:SF0">
    <property type="entry name" value="URACIL-DNA GLYCOSYLASE"/>
    <property type="match status" value="1"/>
</dbReference>
<reference evidence="13 16" key="1">
    <citation type="submission" date="2018-09" db="EMBL/GenBank/DDBJ databases">
        <title>Roseomonas sp. nov., isolated from feces of Tibetan antelopes in the Qinghai-Tibet plateau, China.</title>
        <authorList>
            <person name="Tian Z."/>
        </authorList>
    </citation>
    <scope>NUCLEOTIDE SEQUENCE [LARGE SCALE GENOMIC DNA]</scope>
    <source>
        <strain evidence="14 15">Z23</strain>
        <strain evidence="13 16">Z24</strain>
    </source>
</reference>
<dbReference type="EMBL" id="RFLX01000001">
    <property type="protein sequence ID" value="RMI27334.1"/>
    <property type="molecule type" value="Genomic_DNA"/>
</dbReference>
<dbReference type="EC" id="3.2.2.27" evidence="4 9"/>
<evidence type="ECO:0000256" key="6">
    <source>
        <dbReference type="ARBA" id="ARBA00022763"/>
    </source>
</evidence>
<evidence type="ECO:0000256" key="3">
    <source>
        <dbReference type="ARBA" id="ARBA00008184"/>
    </source>
</evidence>
<dbReference type="Pfam" id="PF03167">
    <property type="entry name" value="UDG"/>
    <property type="match status" value="1"/>
</dbReference>
<dbReference type="EMBL" id="RAQU01000183">
    <property type="protein sequence ID" value="RKK02114.1"/>
    <property type="molecule type" value="Genomic_DNA"/>
</dbReference>
<dbReference type="PROSITE" id="PS00130">
    <property type="entry name" value="U_DNA_GLYCOSYLASE"/>
    <property type="match status" value="1"/>
</dbReference>
<dbReference type="HAMAP" id="MF_00148">
    <property type="entry name" value="UDG"/>
    <property type="match status" value="1"/>
</dbReference>
<gene>
    <name evidence="9" type="primary">ung</name>
    <name evidence="13" type="ORF">D6Z83_21470</name>
    <name evidence="14" type="ORF">EBE87_02930</name>
</gene>
<evidence type="ECO:0000256" key="1">
    <source>
        <dbReference type="ARBA" id="ARBA00001400"/>
    </source>
</evidence>
<dbReference type="OrthoDB" id="9804372at2"/>
<evidence type="ECO:0000313" key="13">
    <source>
        <dbReference type="EMBL" id="RKK02114.1"/>
    </source>
</evidence>
<protein>
    <recommendedName>
        <fullName evidence="5 9">Uracil-DNA glycosylase</fullName>
        <shortName evidence="9">UDG</shortName>
        <ecNumber evidence="4 9">3.2.2.27</ecNumber>
    </recommendedName>
</protein>
<feature type="domain" description="Uracil-DNA glycosylase-like" evidence="12">
    <location>
        <begin position="59"/>
        <end position="225"/>
    </location>
</feature>
<proteinExistence type="inferred from homology"/>
<keyword evidence="6 9" id="KW-0227">DNA damage</keyword>
<dbReference type="InterPro" id="IPR005122">
    <property type="entry name" value="Uracil-DNA_glycosylase-like"/>
</dbReference>
<dbReference type="NCBIfam" id="TIGR00628">
    <property type="entry name" value="ung"/>
    <property type="match status" value="1"/>
</dbReference>
<dbReference type="InterPro" id="IPR002043">
    <property type="entry name" value="UDG_fam1"/>
</dbReference>
<dbReference type="NCBIfam" id="NF003588">
    <property type="entry name" value="PRK05254.1-1"/>
    <property type="match status" value="1"/>
</dbReference>
<evidence type="ECO:0000256" key="9">
    <source>
        <dbReference type="HAMAP-Rule" id="MF_00148"/>
    </source>
</evidence>
<comment type="function">
    <text evidence="2 9 11">Excises uracil residues from the DNA which can arise as a result of misincorporation of dUMP residues by DNA polymerase or due to deamination of cytosine.</text>
</comment>
<dbReference type="NCBIfam" id="NF003592">
    <property type="entry name" value="PRK05254.1-5"/>
    <property type="match status" value="1"/>
</dbReference>
<dbReference type="FunCoup" id="A0A3A9JF19">
    <property type="interactions" value="397"/>
</dbReference>
<evidence type="ECO:0000256" key="10">
    <source>
        <dbReference type="PROSITE-ProRule" id="PRU10072"/>
    </source>
</evidence>
<dbReference type="GO" id="GO:0004844">
    <property type="term" value="F:uracil DNA N-glycosylase activity"/>
    <property type="evidence" value="ECO:0007669"/>
    <property type="project" value="UniProtKB-UniRule"/>
</dbReference>
<dbReference type="NCBIfam" id="NF003591">
    <property type="entry name" value="PRK05254.1-4"/>
    <property type="match status" value="1"/>
</dbReference>
<dbReference type="Proteomes" id="UP000274097">
    <property type="component" value="Unassembled WGS sequence"/>
</dbReference>
<feature type="active site" description="Proton acceptor" evidence="9 10">
    <location>
        <position position="74"/>
    </location>
</feature>
<dbReference type="PANTHER" id="PTHR11264">
    <property type="entry name" value="URACIL-DNA GLYCOSYLASE"/>
    <property type="match status" value="1"/>
</dbReference>
<evidence type="ECO:0000256" key="5">
    <source>
        <dbReference type="ARBA" id="ARBA00018429"/>
    </source>
</evidence>
<dbReference type="CDD" id="cd10027">
    <property type="entry name" value="UDG-F1-like"/>
    <property type="match status" value="1"/>
</dbReference>
<keyword evidence="7 9" id="KW-0378">Hydrolase</keyword>
<comment type="subcellular location">
    <subcellularLocation>
        <location evidence="9">Cytoplasm</location>
    </subcellularLocation>
</comment>
<sequence>MTHPAWGAALAALPSCWREAIGDEFGAPYMDALAEFLLAERAAGKTIFPPEPLVFAALMRTPLQQVRAVILGQDPYHQPGQAMGLSFSVPKGVRIPPSLRNIHKELAGDCGIPAPDHGCLTHWADGGVLLLNTALTVEQGKAGSHARAGWHSFTDRVIQAVNAQPSPVAFLLWGGHARKKAPMLDAGRHLVLESDHPSPLAAARAAVSPCPFAGSRPFSRTNDFLRAQGRNDLIDWRLP</sequence>
<keyword evidence="13" id="KW-0326">Glycosidase</keyword>
<dbReference type="NCBIfam" id="NF003589">
    <property type="entry name" value="PRK05254.1-2"/>
    <property type="match status" value="1"/>
</dbReference>
<dbReference type="SUPFAM" id="SSF52141">
    <property type="entry name" value="Uracil-DNA glycosylase-like"/>
    <property type="match status" value="1"/>
</dbReference>
<evidence type="ECO:0000313" key="16">
    <source>
        <dbReference type="Proteomes" id="UP000278036"/>
    </source>
</evidence>
<dbReference type="AlphaFoldDB" id="A0A3A9JF19"/>
<comment type="caution">
    <text evidence="13">The sequence shown here is derived from an EMBL/GenBank/DDBJ whole genome shotgun (WGS) entry which is preliminary data.</text>
</comment>
<organism evidence="13 16">
    <name type="scientific">Teichococcus wenyumeiae</name>
    <dbReference type="NCBI Taxonomy" id="2478470"/>
    <lineage>
        <taxon>Bacteria</taxon>
        <taxon>Pseudomonadati</taxon>
        <taxon>Pseudomonadota</taxon>
        <taxon>Alphaproteobacteria</taxon>
        <taxon>Acetobacterales</taxon>
        <taxon>Roseomonadaceae</taxon>
        <taxon>Roseomonas</taxon>
    </lineage>
</organism>
<dbReference type="InterPro" id="IPR036895">
    <property type="entry name" value="Uracil-DNA_glycosylase-like_sf"/>
</dbReference>
<accession>A0A3A9JF19</accession>
<evidence type="ECO:0000256" key="4">
    <source>
        <dbReference type="ARBA" id="ARBA00012030"/>
    </source>
</evidence>
<keyword evidence="9" id="KW-0963">Cytoplasm</keyword>
<keyword evidence="15" id="KW-1185">Reference proteome</keyword>
<dbReference type="GO" id="GO:0097510">
    <property type="term" value="P:base-excision repair, AP site formation via deaminated base removal"/>
    <property type="evidence" value="ECO:0007669"/>
    <property type="project" value="TreeGrafter"/>
</dbReference>
<dbReference type="Proteomes" id="UP000278036">
    <property type="component" value="Unassembled WGS sequence"/>
</dbReference>
<dbReference type="InParanoid" id="A0A3A9JF19"/>
<evidence type="ECO:0000313" key="14">
    <source>
        <dbReference type="EMBL" id="RMI27334.1"/>
    </source>
</evidence>
<keyword evidence="8 9" id="KW-0234">DNA repair</keyword>
<dbReference type="RefSeq" id="WP_120640259.1">
    <property type="nucleotide sequence ID" value="NZ_RAQU01000183.1"/>
</dbReference>
<evidence type="ECO:0000259" key="12">
    <source>
        <dbReference type="SMART" id="SM00986"/>
    </source>
</evidence>
<name>A0A3A9JF19_9PROT</name>
<dbReference type="Gene3D" id="3.40.470.10">
    <property type="entry name" value="Uracil-DNA glycosylase-like domain"/>
    <property type="match status" value="1"/>
</dbReference>
<dbReference type="SMART" id="SM00986">
    <property type="entry name" value="UDG"/>
    <property type="match status" value="1"/>
</dbReference>
<evidence type="ECO:0000313" key="15">
    <source>
        <dbReference type="Proteomes" id="UP000274097"/>
    </source>
</evidence>
<comment type="catalytic activity">
    <reaction evidence="1 9 11">
        <text>Hydrolyzes single-stranded DNA or mismatched double-stranded DNA and polynucleotides, releasing free uracil.</text>
        <dbReference type="EC" id="3.2.2.27"/>
    </reaction>
</comment>
<evidence type="ECO:0000256" key="7">
    <source>
        <dbReference type="ARBA" id="ARBA00022801"/>
    </source>
</evidence>
<dbReference type="GO" id="GO:0005737">
    <property type="term" value="C:cytoplasm"/>
    <property type="evidence" value="ECO:0007669"/>
    <property type="project" value="UniProtKB-SubCell"/>
</dbReference>
<comment type="similarity">
    <text evidence="3 9 11">Belongs to the uracil-DNA glycosylase (UDG) superfamily. UNG family.</text>
</comment>
<evidence type="ECO:0000256" key="2">
    <source>
        <dbReference type="ARBA" id="ARBA00002631"/>
    </source>
</evidence>
<evidence type="ECO:0000256" key="11">
    <source>
        <dbReference type="RuleBase" id="RU003780"/>
    </source>
</evidence>